<evidence type="ECO:0000259" key="20">
    <source>
        <dbReference type="Pfam" id="PF02366"/>
    </source>
</evidence>
<dbReference type="GO" id="GO:0009103">
    <property type="term" value="P:lipopolysaccharide biosynthetic process"/>
    <property type="evidence" value="ECO:0007669"/>
    <property type="project" value="UniProtKB-KW"/>
</dbReference>
<feature type="transmembrane region" description="Helical" evidence="19">
    <location>
        <begin position="335"/>
        <end position="353"/>
    </location>
</feature>
<evidence type="ECO:0000256" key="14">
    <source>
        <dbReference type="ARBA" id="ARBA00022989"/>
    </source>
</evidence>
<keyword evidence="11 19" id="KW-0808">Transferase</keyword>
<dbReference type="GO" id="GO:0010041">
    <property type="term" value="P:response to iron(III) ion"/>
    <property type="evidence" value="ECO:0007669"/>
    <property type="project" value="TreeGrafter"/>
</dbReference>
<feature type="transmembrane region" description="Helical" evidence="19">
    <location>
        <begin position="365"/>
        <end position="384"/>
    </location>
</feature>
<feature type="transmembrane region" description="Helical" evidence="19">
    <location>
        <begin position="424"/>
        <end position="441"/>
    </location>
</feature>
<keyword evidence="12 19" id="KW-0812">Transmembrane</keyword>
<name>A0A2X5NQK1_9GAMM</name>
<evidence type="ECO:0000256" key="8">
    <source>
        <dbReference type="ARBA" id="ARBA00022519"/>
    </source>
</evidence>
<dbReference type="NCBIfam" id="NF009784">
    <property type="entry name" value="PRK13279.1"/>
    <property type="match status" value="1"/>
</dbReference>
<dbReference type="AlphaFoldDB" id="A0A2X5NQK1"/>
<protein>
    <recommendedName>
        <fullName evidence="5 19">Undecaprenyl phosphate-alpha-4-amino-4-deoxy-L-arabinose arabinosyl transferase</fullName>
        <ecNumber evidence="4 19">2.4.2.43</ecNumber>
    </recommendedName>
    <alternativeName>
        <fullName evidence="19">4-amino-4-deoxy-L-arabinose lipid A transferase</fullName>
    </alternativeName>
    <alternativeName>
        <fullName evidence="19">Lipid IV(A) 4-amino-4-deoxy-L-arabinosyltransferase</fullName>
    </alternativeName>
    <alternativeName>
        <fullName evidence="19">Undecaprenyl phosphate-alpha-L-Ara4N transferase</fullName>
    </alternativeName>
</protein>
<feature type="domain" description="ArnT-like N-terminal" evidence="20">
    <location>
        <begin position="28"/>
        <end position="257"/>
    </location>
</feature>
<feature type="transmembrane region" description="Helical" evidence="19">
    <location>
        <begin position="101"/>
        <end position="126"/>
    </location>
</feature>
<evidence type="ECO:0000313" key="21">
    <source>
        <dbReference type="EMBL" id="SQK75838.1"/>
    </source>
</evidence>
<organism evidence="21 22">
    <name type="scientific">Tatumella ptyseos</name>
    <dbReference type="NCBI Taxonomy" id="82987"/>
    <lineage>
        <taxon>Bacteria</taxon>
        <taxon>Pseudomonadati</taxon>
        <taxon>Pseudomonadota</taxon>
        <taxon>Gammaproteobacteria</taxon>
        <taxon>Enterobacterales</taxon>
        <taxon>Erwiniaceae</taxon>
        <taxon>Tatumella</taxon>
    </lineage>
</organism>
<gene>
    <name evidence="19 21" type="primary">arnT</name>
    <name evidence="21" type="ORF">NCTC11468_02695</name>
</gene>
<evidence type="ECO:0000256" key="3">
    <source>
        <dbReference type="ARBA" id="ARBA00010814"/>
    </source>
</evidence>
<comment type="similarity">
    <text evidence="3 19">Belongs to the glycosyltransferase 83 family.</text>
</comment>
<reference evidence="21 22" key="1">
    <citation type="submission" date="2018-06" db="EMBL/GenBank/DDBJ databases">
        <authorList>
            <consortium name="Pathogen Informatics"/>
            <person name="Doyle S."/>
        </authorList>
    </citation>
    <scope>NUCLEOTIDE SEQUENCE [LARGE SCALE GENOMIC DNA]</scope>
    <source>
        <strain evidence="21 22">NCTC11468</strain>
    </source>
</reference>
<comment type="catalytic activity">
    <reaction evidence="18 19">
        <text>4-amino-4-deoxy-alpha-L-arabinopyranosyl di-trans,octa-cis-undecaprenyl phosphate + lipid IVA = lipid IIA + di-trans,octa-cis-undecaprenyl phosphate.</text>
        <dbReference type="EC" id="2.4.2.43"/>
    </reaction>
</comment>
<feature type="transmembrane region" description="Helical" evidence="19">
    <location>
        <begin position="182"/>
        <end position="212"/>
    </location>
</feature>
<dbReference type="PANTHER" id="PTHR33908:SF3">
    <property type="entry name" value="UNDECAPRENYL PHOSPHATE-ALPHA-4-AMINO-4-DEOXY-L-ARABINOSE ARABINOSYL TRANSFERASE"/>
    <property type="match status" value="1"/>
</dbReference>
<accession>A0A2X5NQK1</accession>
<feature type="transmembrane region" description="Helical" evidence="19">
    <location>
        <begin position="224"/>
        <end position="244"/>
    </location>
</feature>
<comment type="pathway">
    <text evidence="2 19">Lipopolysaccharide metabolism; 4-amino-4-deoxy-beta-L-arabinose-lipid A biosynthesis.</text>
</comment>
<dbReference type="InterPro" id="IPR022839">
    <property type="entry name" value="ArnT"/>
</dbReference>
<keyword evidence="13 19" id="KW-0448">Lipopolysaccharide biosynthesis</keyword>
<keyword evidence="16 19" id="KW-0472">Membrane</keyword>
<keyword evidence="10 19" id="KW-0328">Glycosyltransferase</keyword>
<feature type="transmembrane region" description="Helical" evidence="19">
    <location>
        <begin position="311"/>
        <end position="329"/>
    </location>
</feature>
<evidence type="ECO:0000256" key="18">
    <source>
        <dbReference type="ARBA" id="ARBA00034054"/>
    </source>
</evidence>
<feature type="transmembrane region" description="Helical" evidence="19">
    <location>
        <begin position="396"/>
        <end position="417"/>
    </location>
</feature>
<dbReference type="Pfam" id="PF02366">
    <property type="entry name" value="PMT"/>
    <property type="match status" value="1"/>
</dbReference>
<sequence length="566" mass="63679">MCLAVKAGWAVSHFNDNIYMMKATKYGVCLLLLYALFYLFPLQTRALWQPDESRYAEISREMLVTHHWADPHFLGLRYFEKPVMGYWVNNVSQMIFGHNNFAVRFGSVFSVSLCALLAGWLAWLMWRDKKLALISGGIYLTCLLVNGIGTYAVLDPMIALCLTASMVSFWRAATATTTGGRAAWYLVLGVTCGLGVMTKGFLALAVPVISIIPWVMTTRRWREVLIFGPLAVLSCLLITLPWALTINAREPDFWHYFFWIEHIQRFAEPDAQHKAPVWYYLPVLLGGCLPWLGYLPAALKNGWQGRHTHPGTIYLLGWVIMPLIFFSIAKGKLPTYILPCFAPLAILLGKALLNASRRTINANGWINLIFGATGILLLVVSWHMPSHPFYRPQEGTRFLLALAIFLSWALFGGLSLLRHGKLRLAAALCPLGLALLVGYVIPTSIRDSKQPQHFLDQMTPHLTTSRYILSNRVGIASGIAWHLKRSDIDLYDEKGELTYGLSYADAKGRFITREAFPAWLADHRNQGVSMVLQTNKGESLSGMQLPAPDFSYQQGRLLYVEYGPQK</sequence>
<comment type="function">
    <text evidence="17 19">Catalyzes the transfer of the L-Ara4N moiety of the glycolipid undecaprenyl phosphate-alpha-L-Ara4N to lipid A. The modified arabinose is attached to lipid A and is required for resistance to polymyxin and cationic antimicrobial peptides.</text>
</comment>
<evidence type="ECO:0000256" key="4">
    <source>
        <dbReference type="ARBA" id="ARBA00012056"/>
    </source>
</evidence>
<dbReference type="PANTHER" id="PTHR33908">
    <property type="entry name" value="MANNOSYLTRANSFERASE YKCB-RELATED"/>
    <property type="match status" value="1"/>
</dbReference>
<evidence type="ECO:0000256" key="5">
    <source>
        <dbReference type="ARBA" id="ARBA00015532"/>
    </source>
</evidence>
<evidence type="ECO:0000256" key="19">
    <source>
        <dbReference type="HAMAP-Rule" id="MF_01165"/>
    </source>
</evidence>
<evidence type="ECO:0000256" key="1">
    <source>
        <dbReference type="ARBA" id="ARBA00004429"/>
    </source>
</evidence>
<dbReference type="GO" id="GO:0000030">
    <property type="term" value="F:mannosyltransferase activity"/>
    <property type="evidence" value="ECO:0007669"/>
    <property type="project" value="InterPro"/>
</dbReference>
<dbReference type="GO" id="GO:0005886">
    <property type="term" value="C:plasma membrane"/>
    <property type="evidence" value="ECO:0007669"/>
    <property type="project" value="UniProtKB-SubCell"/>
</dbReference>
<dbReference type="KEGG" id="tpty:NCTC11468_02695"/>
<proteinExistence type="inferred from homology"/>
<keyword evidence="7 19" id="KW-0444">Lipid biosynthesis</keyword>
<dbReference type="EMBL" id="LS483499">
    <property type="protein sequence ID" value="SQK75838.1"/>
    <property type="molecule type" value="Genomic_DNA"/>
</dbReference>
<dbReference type="GO" id="GO:0009245">
    <property type="term" value="P:lipid A biosynthetic process"/>
    <property type="evidence" value="ECO:0007669"/>
    <property type="project" value="UniProtKB-UniRule"/>
</dbReference>
<dbReference type="GO" id="GO:0103015">
    <property type="term" value="F:4-amino-4-deoxy-L-arabinose transferase activity"/>
    <property type="evidence" value="ECO:0007669"/>
    <property type="project" value="UniProtKB-EC"/>
</dbReference>
<keyword evidence="15 19" id="KW-0443">Lipid metabolism</keyword>
<evidence type="ECO:0000256" key="12">
    <source>
        <dbReference type="ARBA" id="ARBA00022692"/>
    </source>
</evidence>
<evidence type="ECO:0000256" key="6">
    <source>
        <dbReference type="ARBA" id="ARBA00022475"/>
    </source>
</evidence>
<dbReference type="EC" id="2.4.2.43" evidence="4 19"/>
<evidence type="ECO:0000256" key="2">
    <source>
        <dbReference type="ARBA" id="ARBA00005200"/>
    </source>
</evidence>
<dbReference type="Proteomes" id="UP000248758">
    <property type="component" value="Chromosome 1"/>
</dbReference>
<keyword evidence="9 19" id="KW-0441">Lipid A biosynthesis</keyword>
<comment type="subcellular location">
    <subcellularLocation>
        <location evidence="1">Cell inner membrane</location>
        <topology evidence="1">Multi-pass membrane protein</topology>
    </subcellularLocation>
    <subcellularLocation>
        <location evidence="19">Cell membrane</location>
        <topology evidence="19">Multi-pass membrane protein</topology>
    </subcellularLocation>
</comment>
<evidence type="ECO:0000256" key="15">
    <source>
        <dbReference type="ARBA" id="ARBA00023098"/>
    </source>
</evidence>
<evidence type="ECO:0000256" key="13">
    <source>
        <dbReference type="ARBA" id="ARBA00022985"/>
    </source>
</evidence>
<dbReference type="UniPathway" id="UPA00037"/>
<keyword evidence="6 19" id="KW-1003">Cell membrane</keyword>
<evidence type="ECO:0000256" key="10">
    <source>
        <dbReference type="ARBA" id="ARBA00022676"/>
    </source>
</evidence>
<keyword evidence="8" id="KW-0997">Cell inner membrane</keyword>
<feature type="transmembrane region" description="Helical" evidence="19">
    <location>
        <begin position="277"/>
        <end position="299"/>
    </location>
</feature>
<evidence type="ECO:0000256" key="16">
    <source>
        <dbReference type="ARBA" id="ARBA00023136"/>
    </source>
</evidence>
<feature type="transmembrane region" description="Helical" evidence="19">
    <location>
        <begin position="23"/>
        <end position="40"/>
    </location>
</feature>
<dbReference type="InterPro" id="IPR003342">
    <property type="entry name" value="ArnT-like_N"/>
</dbReference>
<evidence type="ECO:0000313" key="22">
    <source>
        <dbReference type="Proteomes" id="UP000248758"/>
    </source>
</evidence>
<evidence type="ECO:0000256" key="7">
    <source>
        <dbReference type="ARBA" id="ARBA00022516"/>
    </source>
</evidence>
<evidence type="ECO:0000256" key="9">
    <source>
        <dbReference type="ARBA" id="ARBA00022556"/>
    </source>
</evidence>
<dbReference type="GO" id="GO:0006493">
    <property type="term" value="P:protein O-linked glycosylation"/>
    <property type="evidence" value="ECO:0007669"/>
    <property type="project" value="InterPro"/>
</dbReference>
<dbReference type="HAMAP" id="MF_01165">
    <property type="entry name" value="ArnT_transfer"/>
    <property type="match status" value="1"/>
</dbReference>
<feature type="transmembrane region" description="Helical" evidence="19">
    <location>
        <begin position="138"/>
        <end position="170"/>
    </location>
</feature>
<evidence type="ECO:0000256" key="17">
    <source>
        <dbReference type="ARBA" id="ARBA00025446"/>
    </source>
</evidence>
<keyword evidence="14 19" id="KW-1133">Transmembrane helix</keyword>
<dbReference type="InterPro" id="IPR050297">
    <property type="entry name" value="LipidA_mod_glycosyltrf_83"/>
</dbReference>
<evidence type="ECO:0000256" key="11">
    <source>
        <dbReference type="ARBA" id="ARBA00022679"/>
    </source>
</evidence>